<gene>
    <name evidence="1" type="ORF">H3Z74_17635</name>
</gene>
<dbReference type="AlphaFoldDB" id="A0A7H0LFU9"/>
<dbReference type="RefSeq" id="WP_187760880.1">
    <property type="nucleotide sequence ID" value="NZ_CP061038.1"/>
</dbReference>
<protein>
    <submittedName>
        <fullName evidence="1">Uncharacterized protein</fullName>
    </submittedName>
</protein>
<evidence type="ECO:0000313" key="1">
    <source>
        <dbReference type="EMBL" id="QNQ08552.1"/>
    </source>
</evidence>
<name>A0A7H0LFU9_9SPHN</name>
<reference evidence="1 2" key="1">
    <citation type="submission" date="2020-09" db="EMBL/GenBank/DDBJ databases">
        <title>Sphingomonas sp., a new species isolated from pork steak.</title>
        <authorList>
            <person name="Heidler von Heilborn D."/>
        </authorList>
    </citation>
    <scope>NUCLEOTIDE SEQUENCE [LARGE SCALE GENOMIC DNA]</scope>
    <source>
        <strain evidence="2">S8-3T</strain>
    </source>
</reference>
<sequence>MLKLDQLALPLAHLPLASPAKAGASWQAFVGLALRLVTSAFSTGPGLRWRSSKGGSAATQLGIRPHKISSASSDQILVLDIRWQTIYPSRFFEILPVGSKNVIQSSSFYLNRNTIQEL</sequence>
<evidence type="ECO:0000313" key="2">
    <source>
        <dbReference type="Proteomes" id="UP000516148"/>
    </source>
</evidence>
<dbReference type="KEGG" id="spap:H3Z74_17635"/>
<keyword evidence="2" id="KW-1185">Reference proteome</keyword>
<proteinExistence type="predicted"/>
<dbReference type="Proteomes" id="UP000516148">
    <property type="component" value="Chromosome"/>
</dbReference>
<dbReference type="EMBL" id="CP061038">
    <property type="protein sequence ID" value="QNQ08552.1"/>
    <property type="molecule type" value="Genomic_DNA"/>
</dbReference>
<organism evidence="1 2">
    <name type="scientific">Sphingomonas alpina</name>
    <dbReference type="NCBI Taxonomy" id="653931"/>
    <lineage>
        <taxon>Bacteria</taxon>
        <taxon>Pseudomonadati</taxon>
        <taxon>Pseudomonadota</taxon>
        <taxon>Alphaproteobacteria</taxon>
        <taxon>Sphingomonadales</taxon>
        <taxon>Sphingomonadaceae</taxon>
        <taxon>Sphingomonas</taxon>
    </lineage>
</organism>
<accession>A0A7H0LFU9</accession>